<dbReference type="EMBL" id="CP068393">
    <property type="protein sequence ID" value="QUC67883.1"/>
    <property type="molecule type" value="Genomic_DNA"/>
</dbReference>
<organism evidence="1 2">
    <name type="scientific">Aristaeella hokkaidonensis</name>
    <dbReference type="NCBI Taxonomy" id="3046382"/>
    <lineage>
        <taxon>Bacteria</taxon>
        <taxon>Bacillati</taxon>
        <taxon>Bacillota</taxon>
        <taxon>Clostridia</taxon>
        <taxon>Eubacteriales</taxon>
        <taxon>Aristaeellaceae</taxon>
        <taxon>Aristaeella</taxon>
    </lineage>
</organism>
<gene>
    <name evidence="1" type="primary">priA</name>
    <name evidence="1" type="ORF">JYE49_04070</name>
</gene>
<evidence type="ECO:0000313" key="2">
    <source>
        <dbReference type="Proteomes" id="UP000682782"/>
    </source>
</evidence>
<proteinExistence type="predicted"/>
<dbReference type="Proteomes" id="UP000682782">
    <property type="component" value="Chromosome"/>
</dbReference>
<reference evidence="1" key="1">
    <citation type="submission" date="2021-01" db="EMBL/GenBank/DDBJ databases">
        <title>Complete genome sequence of Clostridiales bacterium R-7.</title>
        <authorList>
            <person name="Mahoney-Kurpe S.C."/>
            <person name="Palevich N."/>
            <person name="Koike S."/>
            <person name="Moon C.D."/>
            <person name="Attwood G.T."/>
        </authorList>
    </citation>
    <scope>NUCLEOTIDE SEQUENCE</scope>
    <source>
        <strain evidence="1">R-7</strain>
    </source>
</reference>
<accession>A0AC61NM54</accession>
<sequence length="745" mass="83941">MFCQVIIDIVHENVASPFTYRIPEGMQLQPGQRVSVPFGRLQKEGIVLSLTEQCELEANRIRNVIEPLEEYAAIPPELMNLAEEMAREAHCPLAETLRLMLPAQMRGGRVHVKTERTACLNVTREEALSAAEREKRSPKRAALLRFLADENIHTVKEITSLVKDPNEALKKLAADGMIRLESEEMLRTPGNVFEQPEDPGFTLTPGQEEALEEILPCLNGKGGRFLLHGVTGSGKTEVFMAAVRSALNYGRSAIILVPEIALTPQMVSWFRSRFGPVAAVIHSRLSPGERFDEWRRIRRGDARVVIGARSAVFSPARDLGLIVVDEEHESTYLNDHHPQYDAREVARKRCDRENATLVLASATPSILSFARARRGDYMLLEMPRRVMNRPLPEVEIIDMREELENGNRTVLSGALRKALKDCSARGEQAMLLMNRRGYNSFVSCRTCGYVVKCPNCDISMTYHMASTDGLLRCHYCGQMMKPPAICPECGGKYIRYFGAGTQKVEEEVHKLLPGVTTVRMDYDTTGGKDGHGRILEEFRSGRARVLIGTQMIAKGLDFPKVTLVGVVAADMTLNLPDYRSRERTFQLLTQVAGRAGRGERPGRVIIQTYKPEDPVIGYAAGQDYRSFFEDEFRRRRHGLYPPFTLLVRFLTESVSEDAALAAANRIEQGTRKMLEAHPEWQKKLLLISNDAPSVKVLRGKNRRHVLMKLLVSREADEMIAAMNELSREEYENAEVWFEVNPTTMM</sequence>
<protein>
    <submittedName>
        <fullName evidence="1">Primosomal protein N</fullName>
    </submittedName>
</protein>
<name>A0AC61NM54_9FIRM</name>
<evidence type="ECO:0000313" key="1">
    <source>
        <dbReference type="EMBL" id="QUC67883.1"/>
    </source>
</evidence>
<keyword evidence="2" id="KW-1185">Reference proteome</keyword>